<dbReference type="InterPro" id="IPR019074">
    <property type="entry name" value="YabQ"/>
</dbReference>
<gene>
    <name evidence="2" type="ORF">JCM9157_3774</name>
</gene>
<feature type="transmembrane region" description="Helical" evidence="1">
    <location>
        <begin position="127"/>
        <end position="151"/>
    </location>
</feature>
<protein>
    <submittedName>
        <fullName evidence="2">Spore cortex biosynthesis protein</fullName>
    </submittedName>
</protein>
<dbReference type="NCBIfam" id="TIGR02893">
    <property type="entry name" value="spore_yabQ"/>
    <property type="match status" value="1"/>
</dbReference>
<keyword evidence="3" id="KW-1185">Reference proteome</keyword>
<evidence type="ECO:0000313" key="2">
    <source>
        <dbReference type="EMBL" id="GAE36577.1"/>
    </source>
</evidence>
<dbReference type="EMBL" id="BAUV01000037">
    <property type="protein sequence ID" value="GAE36577.1"/>
    <property type="molecule type" value="Genomic_DNA"/>
</dbReference>
<name>W4QXE8_HALA3</name>
<dbReference type="OrthoDB" id="1653819at2"/>
<reference evidence="2 3" key="1">
    <citation type="journal article" date="2014" name="Genome Announc.">
        <title>Draft Genome Sequences of Three Alkaliphilic Bacillus Strains, Bacillus wakoensis JCM 9140T, Bacillus akibai JCM 9157T, and Bacillus hemicellulosilyticus JCM 9152T.</title>
        <authorList>
            <person name="Yuki M."/>
            <person name="Oshima K."/>
            <person name="Suda W."/>
            <person name="Oshida Y."/>
            <person name="Kitamura K."/>
            <person name="Iida T."/>
            <person name="Hattori M."/>
            <person name="Ohkuma M."/>
        </authorList>
    </citation>
    <scope>NUCLEOTIDE SEQUENCE [LARGE SCALE GENOMIC DNA]</scope>
    <source>
        <strain evidence="2 3">JCM 9157</strain>
    </source>
</reference>
<keyword evidence="1" id="KW-1133">Transmembrane helix</keyword>
<dbReference type="STRING" id="1236973.JCM9157_3774"/>
<comment type="caution">
    <text evidence="2">The sequence shown here is derived from an EMBL/GenBank/DDBJ whole genome shotgun (WGS) entry which is preliminary data.</text>
</comment>
<dbReference type="RefSeq" id="WP_035666634.1">
    <property type="nucleotide sequence ID" value="NZ_BAUV01000037.1"/>
</dbReference>
<evidence type="ECO:0000256" key="1">
    <source>
        <dbReference type="SAM" id="Phobius"/>
    </source>
</evidence>
<sequence>MTLTIQFYTMLSMAAMGLYLGAAIDTYGRFTRKRPSVNWLVICNDILFWLVQALVVFYVLLQSNNGEIRFYIFLALLCGFAAYRALFQNFYQKLLERMIIRTIQFYQLTVKLILILFINPIKYLLKVLYSLCIMVLTACLTVLLFLFKLIWNPLRWILLLLYKWTGLNKLVNKYKPILNKIKEFIQSMRKKKE</sequence>
<accession>W4QXE8</accession>
<feature type="transmembrane region" description="Helical" evidence="1">
    <location>
        <begin position="99"/>
        <end position="121"/>
    </location>
</feature>
<evidence type="ECO:0000313" key="3">
    <source>
        <dbReference type="Proteomes" id="UP000018896"/>
    </source>
</evidence>
<feature type="transmembrane region" description="Helical" evidence="1">
    <location>
        <begin position="6"/>
        <end position="27"/>
    </location>
</feature>
<dbReference type="Proteomes" id="UP000018896">
    <property type="component" value="Unassembled WGS sequence"/>
</dbReference>
<keyword evidence="1" id="KW-0472">Membrane</keyword>
<keyword evidence="1" id="KW-0812">Transmembrane</keyword>
<dbReference type="AlphaFoldDB" id="W4QXE8"/>
<dbReference type="eggNOG" id="ENOG5032RAH">
    <property type="taxonomic scope" value="Bacteria"/>
</dbReference>
<proteinExistence type="predicted"/>
<feature type="transmembrane region" description="Helical" evidence="1">
    <location>
        <begin position="68"/>
        <end position="87"/>
    </location>
</feature>
<organism evidence="2 3">
    <name type="scientific">Halalkalibacter akibai (strain ATCC 43226 / DSM 21942 / CIP 109018 / JCM 9157 / 1139)</name>
    <name type="common">Bacillus akibai</name>
    <dbReference type="NCBI Taxonomy" id="1236973"/>
    <lineage>
        <taxon>Bacteria</taxon>
        <taxon>Bacillati</taxon>
        <taxon>Bacillota</taxon>
        <taxon>Bacilli</taxon>
        <taxon>Bacillales</taxon>
        <taxon>Bacillaceae</taxon>
        <taxon>Halalkalibacter</taxon>
    </lineage>
</organism>
<feature type="transmembrane region" description="Helical" evidence="1">
    <location>
        <begin position="39"/>
        <end position="62"/>
    </location>
</feature>
<dbReference type="Pfam" id="PF09578">
    <property type="entry name" value="Spore_YabQ"/>
    <property type="match status" value="1"/>
</dbReference>